<reference evidence="3" key="1">
    <citation type="journal article" date="2014" name="Int. J. Syst. Evol. Microbiol.">
        <title>Complete genome sequence of Corynebacterium casei LMG S-19264T (=DSM 44701T), isolated from a smear-ripened cheese.</title>
        <authorList>
            <consortium name="US DOE Joint Genome Institute (JGI-PGF)"/>
            <person name="Walter F."/>
            <person name="Albersmeier A."/>
            <person name="Kalinowski J."/>
            <person name="Ruckert C."/>
        </authorList>
    </citation>
    <scope>NUCLEOTIDE SEQUENCE</scope>
    <source>
        <strain evidence="3">JCM 3090</strain>
    </source>
</reference>
<dbReference type="SUPFAM" id="SSF140931">
    <property type="entry name" value="Fic-like"/>
    <property type="match status" value="1"/>
</dbReference>
<dbReference type="InterPro" id="IPR036597">
    <property type="entry name" value="Fido-like_dom_sf"/>
</dbReference>
<accession>A0A8J3F6S6</accession>
<dbReference type="NCBIfam" id="TIGR02613">
    <property type="entry name" value="mob_myst_B"/>
    <property type="match status" value="1"/>
</dbReference>
<dbReference type="PANTHER" id="PTHR13504">
    <property type="entry name" value="FIDO DOMAIN-CONTAINING PROTEIN DDB_G0283145"/>
    <property type="match status" value="1"/>
</dbReference>
<proteinExistence type="predicted"/>
<evidence type="ECO:0000259" key="2">
    <source>
        <dbReference type="PROSITE" id="PS51459"/>
    </source>
</evidence>
<dbReference type="PROSITE" id="PS51459">
    <property type="entry name" value="FIDO"/>
    <property type="match status" value="1"/>
</dbReference>
<reference evidence="3" key="2">
    <citation type="submission" date="2020-09" db="EMBL/GenBank/DDBJ databases">
        <authorList>
            <person name="Sun Q."/>
            <person name="Ohkuma M."/>
        </authorList>
    </citation>
    <scope>NUCLEOTIDE SEQUENCE</scope>
    <source>
        <strain evidence="3">JCM 3090</strain>
    </source>
</reference>
<dbReference type="InterPro" id="IPR003812">
    <property type="entry name" value="Fido"/>
</dbReference>
<evidence type="ECO:0000256" key="1">
    <source>
        <dbReference type="PIRSR" id="PIRSR640198-1"/>
    </source>
</evidence>
<comment type="caution">
    <text evidence="3">The sequence shown here is derived from an EMBL/GenBank/DDBJ whole genome shotgun (WGS) entry which is preliminary data.</text>
</comment>
<feature type="domain" description="Fido" evidence="2">
    <location>
        <begin position="59"/>
        <end position="202"/>
    </location>
</feature>
<dbReference type="AlphaFoldDB" id="A0A8J3F6S6"/>
<sequence length="202" mass="22709">MEVSRFAQPPGATPLELDDIEGLRPSWVTTLGDLNEAEAENVLRGRMWAAGRRAKWWYLDEAALRDLHRRLFGEVWRWAGELRRRQTNIGIEPYLIAPALRDLRDDLRVQVGLDRDGGPALPVDELVIRYHHRLVVIHPFRNGNGRLSRLAADLLMADLGGPALTWGGTDLVAPSTLRGEYLAALRRADGGDFASLLTFARR</sequence>
<dbReference type="InterPro" id="IPR040198">
    <property type="entry name" value="Fido_containing"/>
</dbReference>
<organism evidence="3 4">
    <name type="scientific">Pilimelia anulata</name>
    <dbReference type="NCBI Taxonomy" id="53371"/>
    <lineage>
        <taxon>Bacteria</taxon>
        <taxon>Bacillati</taxon>
        <taxon>Actinomycetota</taxon>
        <taxon>Actinomycetes</taxon>
        <taxon>Micromonosporales</taxon>
        <taxon>Micromonosporaceae</taxon>
        <taxon>Pilimelia</taxon>
    </lineage>
</organism>
<keyword evidence="4" id="KW-1185">Reference proteome</keyword>
<dbReference type="InterPro" id="IPR013436">
    <property type="entry name" value="Mobile_mystery_prot_B"/>
</dbReference>
<gene>
    <name evidence="3" type="primary">fic</name>
    <name evidence="3" type="ORF">GCM10010123_10410</name>
</gene>
<dbReference type="Pfam" id="PF02661">
    <property type="entry name" value="Fic"/>
    <property type="match status" value="1"/>
</dbReference>
<dbReference type="Gene3D" id="1.10.3290.10">
    <property type="entry name" value="Fido-like domain"/>
    <property type="match status" value="1"/>
</dbReference>
<evidence type="ECO:0000313" key="4">
    <source>
        <dbReference type="Proteomes" id="UP000649739"/>
    </source>
</evidence>
<evidence type="ECO:0000313" key="3">
    <source>
        <dbReference type="EMBL" id="GGJ82675.1"/>
    </source>
</evidence>
<dbReference type="Proteomes" id="UP000649739">
    <property type="component" value="Unassembled WGS sequence"/>
</dbReference>
<protein>
    <submittedName>
        <fullName evidence="3">Cell filamentation protein</fullName>
    </submittedName>
</protein>
<name>A0A8J3F6S6_9ACTN</name>
<dbReference type="PANTHER" id="PTHR13504:SF39">
    <property type="entry name" value="CELL FILAMENTATION PROTEIN"/>
    <property type="match status" value="1"/>
</dbReference>
<dbReference type="EMBL" id="BMQB01000002">
    <property type="protein sequence ID" value="GGJ82675.1"/>
    <property type="molecule type" value="Genomic_DNA"/>
</dbReference>
<feature type="active site" evidence="1">
    <location>
        <position position="138"/>
    </location>
</feature>